<proteinExistence type="predicted"/>
<dbReference type="Proteomes" id="UP001227268">
    <property type="component" value="Unassembled WGS sequence"/>
</dbReference>
<evidence type="ECO:0000313" key="1">
    <source>
        <dbReference type="EMBL" id="KAJ9098129.1"/>
    </source>
</evidence>
<accession>A0ACC2VGL2</accession>
<evidence type="ECO:0000313" key="2">
    <source>
        <dbReference type="Proteomes" id="UP001227268"/>
    </source>
</evidence>
<comment type="caution">
    <text evidence="1">The sequence shown here is derived from an EMBL/GenBank/DDBJ whole genome shotgun (WGS) entry which is preliminary data.</text>
</comment>
<organism evidence="1 2">
    <name type="scientific">Naganishia friedmannii</name>
    <dbReference type="NCBI Taxonomy" id="89922"/>
    <lineage>
        <taxon>Eukaryota</taxon>
        <taxon>Fungi</taxon>
        <taxon>Dikarya</taxon>
        <taxon>Basidiomycota</taxon>
        <taxon>Agaricomycotina</taxon>
        <taxon>Tremellomycetes</taxon>
        <taxon>Filobasidiales</taxon>
        <taxon>Filobasidiaceae</taxon>
        <taxon>Naganishia</taxon>
    </lineage>
</organism>
<sequence length="1502" mass="165802">MCTFPNQGRAVRNEHADAVASTRLNDVLERNLTYHRSFPIQEVDFLQLFPDGEHCAQQLLPASPALSIIGESPVNPIVKATSAKAQLESNEEKLMSDKGREEEMARTKAIDMQETLEPSQDGLRVTTNLQGGLVKHQGATTLPQGGSDLPQQAVPIGPAEPIPMTTDKSINHNPRGQPPVPPNTTGEVRAAEQFRLELQRQAERTAILVRSIEASRMLSEREEQESQYRAAWTRNAIDIFAADDTVHREIERQRYAQQVAKEQADQDERQRQQLAQQVAKEQANEEERQRPRQAQQVAKDQADQEERQRHYDQQVMIERLAKEKADLEQARRAAEVEEQRRRVSQEAEQVRLKRAQLQNGQMRNQMRLIAQEHRSALESIDKEMQARQREHKESEERIEREKEERARREEQRVAEQAEGERQFLIRQSEKKEADERAEKQRQIRALQQRAKDQLSAANAAAEEERLAQVKRAQATQNQNRINEHARQSQNAGAASNPIVLNERLMPRPLGQAAQFQNYQSNEGSNSSANTPIHLSNPHTGGAHGGPSSNIGNTSGPIPAIISELRNAMLQIEVQITSTQTKLQHLQASTNDGNSVVLKHVQQNVLVEQLRTLMNIHSKISLELQQQQYQARTENQARTVPTSVPLGCAPFVQPREQIHSHQSSYDQPQSYLAQNQHIVSNRPESHPSSYTQSHHNGPSSIPLNRTPLYALQSAQDFNQDHVTSFSSPVSHQPFTPNHVANPMSSHMQTQPQGPPQAQASYVSSSLAQGSAYVQERRESHPQPRPHLQGQCQSSTQAQASTNSVASAQSPAQSTSPALSQGRNSTGSVPNEQAPPVQRESKERAEQRRKEEDALARLRELEDRERKREEEYRRNKAAELEREAKRLSELRESQQTILRQQELIFQQSQLIASQQLQNHNVQNATSSELVTQGQLYMQNLSQAMQTHERLLRAQQFNMGIVQSPQAFGEPTPAFVDNNVPVLGDPQPFDILDIGHLPGENVQQDTSERFTEIHDNPTALDSAQSGRAGHQQGSHTRPTTAESRASEHSVPTSATSLRNASETASHGSSIRNAQMTVNATARVAGNPPTARTDLHADPRSSETASQQPPSHILRGTAGSMSLSSGTDHTDHTNHTVASHITPDSRPQPSLNNLKISTWSPPQREPMLQETQAATLLSAVITAPASAPLSAQTAHSVIQADVEEEDRKPIILRHGPPCTGVTEEDVQTPYTAAPILQHAQAMAPGSSVTTQFTAPVEVINPPSASATVSMEPVEAGISRVRERSDSESVQSTDERPVKRRRTDKSRFMPPKNTRRLSPTIKIEPDLCRGTTIAATTSTSTPSDHDTSPDSGTSGVVVEICVSLDDTSGILSGQMRKADGEVTPSTGGMGTISVAPPIPPPARPVQSTTTTTQMSQNAITTSQTSQTATAPSQGTPKRTSSVRQTLEVVFAKNPSPSDAAFRKLAEALKIEDIEPVKQLFALWRRNEHKSSPNPTLSTGGESAGNGT</sequence>
<keyword evidence="2" id="KW-1185">Reference proteome</keyword>
<reference evidence="1" key="1">
    <citation type="submission" date="2023-04" db="EMBL/GenBank/DDBJ databases">
        <title>Draft Genome sequencing of Naganishia species isolated from polar environments using Oxford Nanopore Technology.</title>
        <authorList>
            <person name="Leo P."/>
            <person name="Venkateswaran K."/>
        </authorList>
    </citation>
    <scope>NUCLEOTIDE SEQUENCE</scope>
    <source>
        <strain evidence="1">MNA-CCFEE 5423</strain>
    </source>
</reference>
<gene>
    <name evidence="1" type="ORF">QFC21_004458</name>
</gene>
<dbReference type="EMBL" id="JASBWT010000015">
    <property type="protein sequence ID" value="KAJ9098129.1"/>
    <property type="molecule type" value="Genomic_DNA"/>
</dbReference>
<protein>
    <submittedName>
        <fullName evidence="1">Uncharacterized protein</fullName>
    </submittedName>
</protein>
<name>A0ACC2VGL2_9TREE</name>